<dbReference type="PANTHER" id="PTHR43133">
    <property type="entry name" value="RNA POLYMERASE ECF-TYPE SIGMA FACTO"/>
    <property type="match status" value="1"/>
</dbReference>
<keyword evidence="7" id="KW-0240">DNA-directed RNA polymerase</keyword>
<dbReference type="GO" id="GO:0006352">
    <property type="term" value="P:DNA-templated transcription initiation"/>
    <property type="evidence" value="ECO:0007669"/>
    <property type="project" value="InterPro"/>
</dbReference>
<dbReference type="Proteomes" id="UP000590511">
    <property type="component" value="Unassembled WGS sequence"/>
</dbReference>
<dbReference type="SUPFAM" id="SSF88946">
    <property type="entry name" value="Sigma2 domain of RNA polymerase sigma factors"/>
    <property type="match status" value="1"/>
</dbReference>
<name>A0A7W7HPI1_9ACTN</name>
<evidence type="ECO:0000313" key="8">
    <source>
        <dbReference type="EMBL" id="MBB4754317.1"/>
    </source>
</evidence>
<dbReference type="Gene3D" id="1.10.1740.10">
    <property type="match status" value="1"/>
</dbReference>
<dbReference type="InterPro" id="IPR036388">
    <property type="entry name" value="WH-like_DNA-bd_sf"/>
</dbReference>
<dbReference type="InterPro" id="IPR007627">
    <property type="entry name" value="RNA_pol_sigma70_r2"/>
</dbReference>
<dbReference type="GO" id="GO:0016987">
    <property type="term" value="F:sigma factor activity"/>
    <property type="evidence" value="ECO:0007669"/>
    <property type="project" value="UniProtKB-KW"/>
</dbReference>
<evidence type="ECO:0000259" key="6">
    <source>
        <dbReference type="Pfam" id="PF08281"/>
    </source>
</evidence>
<dbReference type="InterPro" id="IPR013324">
    <property type="entry name" value="RNA_pol_sigma_r3/r4-like"/>
</dbReference>
<feature type="domain" description="RNA polymerase sigma factor 70 region 4 type 2" evidence="6">
    <location>
        <begin position="103"/>
        <end position="154"/>
    </location>
</feature>
<keyword evidence="4" id="KW-0804">Transcription</keyword>
<reference evidence="7 10" key="2">
    <citation type="submission" date="2021-01" db="EMBL/GenBank/DDBJ databases">
        <title>Whole genome shotgun sequence of Actinoplanes lobatus NBRC 12513.</title>
        <authorList>
            <person name="Komaki H."/>
            <person name="Tamura T."/>
        </authorList>
    </citation>
    <scope>NUCLEOTIDE SEQUENCE [LARGE SCALE GENOMIC DNA]</scope>
    <source>
        <strain evidence="7 10">NBRC 12513</strain>
    </source>
</reference>
<evidence type="ECO:0000256" key="2">
    <source>
        <dbReference type="ARBA" id="ARBA00023015"/>
    </source>
</evidence>
<protein>
    <submittedName>
        <fullName evidence="7">DNA-directed RNA polymerase sigma-70 factor</fullName>
    </submittedName>
    <submittedName>
        <fullName evidence="8">RNA polymerase sigma-70 factor (ECF subfamily)</fullName>
    </submittedName>
</protein>
<proteinExistence type="inferred from homology"/>
<accession>A0A7W7HPI1</accession>
<evidence type="ECO:0000313" key="7">
    <source>
        <dbReference type="EMBL" id="GIE45123.1"/>
    </source>
</evidence>
<dbReference type="RefSeq" id="WP_229806728.1">
    <property type="nucleotide sequence ID" value="NZ_BOMP01000155.1"/>
</dbReference>
<evidence type="ECO:0000313" key="10">
    <source>
        <dbReference type="Proteomes" id="UP000631312"/>
    </source>
</evidence>
<dbReference type="GO" id="GO:0003677">
    <property type="term" value="F:DNA binding"/>
    <property type="evidence" value="ECO:0007669"/>
    <property type="project" value="InterPro"/>
</dbReference>
<comment type="caution">
    <text evidence="8">The sequence shown here is derived from an EMBL/GenBank/DDBJ whole genome shotgun (WGS) entry which is preliminary data.</text>
</comment>
<dbReference type="InterPro" id="IPR013249">
    <property type="entry name" value="RNA_pol_sigma70_r4_t2"/>
</dbReference>
<evidence type="ECO:0000256" key="3">
    <source>
        <dbReference type="ARBA" id="ARBA00023082"/>
    </source>
</evidence>
<keyword evidence="3" id="KW-0731">Sigma factor</keyword>
<dbReference type="NCBIfam" id="TIGR02937">
    <property type="entry name" value="sigma70-ECF"/>
    <property type="match status" value="1"/>
</dbReference>
<comment type="similarity">
    <text evidence="1">Belongs to the sigma-70 factor family. ECF subfamily.</text>
</comment>
<evidence type="ECO:0000313" key="9">
    <source>
        <dbReference type="Proteomes" id="UP000590511"/>
    </source>
</evidence>
<dbReference type="EMBL" id="JACHNC010000001">
    <property type="protein sequence ID" value="MBB4754317.1"/>
    <property type="molecule type" value="Genomic_DNA"/>
</dbReference>
<dbReference type="AlphaFoldDB" id="A0A7W7HPI1"/>
<reference evidence="8 9" key="1">
    <citation type="submission" date="2020-08" db="EMBL/GenBank/DDBJ databases">
        <title>Sequencing the genomes of 1000 actinobacteria strains.</title>
        <authorList>
            <person name="Klenk H.-P."/>
        </authorList>
    </citation>
    <scope>NUCLEOTIDE SEQUENCE [LARGE SCALE GENOMIC DNA]</scope>
    <source>
        <strain evidence="8 9">DSM 43150</strain>
    </source>
</reference>
<dbReference type="InterPro" id="IPR013325">
    <property type="entry name" value="RNA_pol_sigma_r2"/>
</dbReference>
<dbReference type="EMBL" id="BOMP01000155">
    <property type="protein sequence ID" value="GIE45123.1"/>
    <property type="molecule type" value="Genomic_DNA"/>
</dbReference>
<organism evidence="8 9">
    <name type="scientific">Actinoplanes lobatus</name>
    <dbReference type="NCBI Taxonomy" id="113568"/>
    <lineage>
        <taxon>Bacteria</taxon>
        <taxon>Bacillati</taxon>
        <taxon>Actinomycetota</taxon>
        <taxon>Actinomycetes</taxon>
        <taxon>Micromonosporales</taxon>
        <taxon>Micromonosporaceae</taxon>
        <taxon>Actinoplanes</taxon>
    </lineage>
</organism>
<dbReference type="PANTHER" id="PTHR43133:SF25">
    <property type="entry name" value="RNA POLYMERASE SIGMA FACTOR RFAY-RELATED"/>
    <property type="match status" value="1"/>
</dbReference>
<evidence type="ECO:0000259" key="5">
    <source>
        <dbReference type="Pfam" id="PF04542"/>
    </source>
</evidence>
<dbReference type="Pfam" id="PF04542">
    <property type="entry name" value="Sigma70_r2"/>
    <property type="match status" value="1"/>
</dbReference>
<dbReference type="InterPro" id="IPR039425">
    <property type="entry name" value="RNA_pol_sigma-70-like"/>
</dbReference>
<feature type="domain" description="RNA polymerase sigma-70 region 2" evidence="5">
    <location>
        <begin position="14"/>
        <end position="77"/>
    </location>
</feature>
<dbReference type="Gene3D" id="1.10.10.10">
    <property type="entry name" value="Winged helix-like DNA-binding domain superfamily/Winged helix DNA-binding domain"/>
    <property type="match status" value="1"/>
</dbReference>
<gene>
    <name evidence="7" type="primary">rpoE_22</name>
    <name evidence="7" type="ORF">Alo02nite_80210</name>
    <name evidence="8" type="ORF">BJ964_008478</name>
</gene>
<dbReference type="CDD" id="cd06171">
    <property type="entry name" value="Sigma70_r4"/>
    <property type="match status" value="1"/>
</dbReference>
<dbReference type="Proteomes" id="UP000631312">
    <property type="component" value="Unassembled WGS sequence"/>
</dbReference>
<keyword evidence="2" id="KW-0805">Transcription regulation</keyword>
<dbReference type="SUPFAM" id="SSF88659">
    <property type="entry name" value="Sigma3 and sigma4 domains of RNA polymerase sigma factors"/>
    <property type="match status" value="1"/>
</dbReference>
<sequence>MSAAEQRFTAMMSGHGPAVLGYLSRRTEPAQDAADLMAEVFVVAWRRLAEVPAAPDETRAWLIGAARLVLANHRRGTVRRHRLANRLRLHLRPEPAPDPATDLVRDALARLGDDDRELLTLIGWEDLTATQAAAVLGITPAAVRKRLERARSRLREQLEPSPAPR</sequence>
<dbReference type="GO" id="GO:0000428">
    <property type="term" value="C:DNA-directed RNA polymerase complex"/>
    <property type="evidence" value="ECO:0007669"/>
    <property type="project" value="UniProtKB-KW"/>
</dbReference>
<dbReference type="Pfam" id="PF08281">
    <property type="entry name" value="Sigma70_r4_2"/>
    <property type="match status" value="1"/>
</dbReference>
<dbReference type="InterPro" id="IPR014284">
    <property type="entry name" value="RNA_pol_sigma-70_dom"/>
</dbReference>
<keyword evidence="10" id="KW-1185">Reference proteome</keyword>
<evidence type="ECO:0000256" key="1">
    <source>
        <dbReference type="ARBA" id="ARBA00010641"/>
    </source>
</evidence>
<evidence type="ECO:0000256" key="4">
    <source>
        <dbReference type="ARBA" id="ARBA00023163"/>
    </source>
</evidence>